<dbReference type="PROSITE" id="PS50850">
    <property type="entry name" value="MFS"/>
    <property type="match status" value="1"/>
</dbReference>
<dbReference type="InterPro" id="IPR020846">
    <property type="entry name" value="MFS_dom"/>
</dbReference>
<feature type="transmembrane region" description="Helical" evidence="12">
    <location>
        <begin position="1663"/>
        <end position="1687"/>
    </location>
</feature>
<dbReference type="InterPro" id="IPR019460">
    <property type="entry name" value="Atg11_C"/>
</dbReference>
<keyword evidence="8 12" id="KW-0472">Membrane</keyword>
<evidence type="ECO:0000256" key="6">
    <source>
        <dbReference type="ARBA" id="ARBA00022989"/>
    </source>
</evidence>
<dbReference type="PANTHER" id="PTHR48022:SF64">
    <property type="entry name" value="MAJOR FACILITATOR SUPERFAMILY (MFS) PROFILE DOMAIN-CONTAINING PROTEIN"/>
    <property type="match status" value="1"/>
</dbReference>
<evidence type="ECO:0000256" key="8">
    <source>
        <dbReference type="ARBA" id="ARBA00023136"/>
    </source>
</evidence>
<comment type="catalytic activity">
    <reaction evidence="9">
        <text>myo-inositol(out) + H(+)(out) = myo-inositol(in) + H(+)(in)</text>
        <dbReference type="Rhea" id="RHEA:60364"/>
        <dbReference type="ChEBI" id="CHEBI:15378"/>
        <dbReference type="ChEBI" id="CHEBI:17268"/>
    </reaction>
</comment>
<evidence type="ECO:0000256" key="9">
    <source>
        <dbReference type="ARBA" id="ARBA00049119"/>
    </source>
</evidence>
<feature type="transmembrane region" description="Helical" evidence="12">
    <location>
        <begin position="1411"/>
        <end position="1433"/>
    </location>
</feature>
<dbReference type="InterPro" id="IPR050360">
    <property type="entry name" value="MFS_Sugar_Transporters"/>
</dbReference>
<feature type="compositionally biased region" description="Low complexity" evidence="11">
    <location>
        <begin position="1207"/>
        <end position="1222"/>
    </location>
</feature>
<feature type="transmembrane region" description="Helical" evidence="12">
    <location>
        <begin position="1728"/>
        <end position="1748"/>
    </location>
</feature>
<dbReference type="InterPro" id="IPR003663">
    <property type="entry name" value="Sugar/inositol_transpt"/>
</dbReference>
<evidence type="ECO:0000256" key="10">
    <source>
        <dbReference type="SAM" id="Coils"/>
    </source>
</evidence>
<evidence type="ECO:0000256" key="5">
    <source>
        <dbReference type="ARBA" id="ARBA00022692"/>
    </source>
</evidence>
<dbReference type="NCBIfam" id="TIGR00879">
    <property type="entry name" value="SP"/>
    <property type="match status" value="1"/>
</dbReference>
<feature type="transmembrane region" description="Helical" evidence="12">
    <location>
        <begin position="1699"/>
        <end position="1716"/>
    </location>
</feature>
<evidence type="ECO:0000256" key="12">
    <source>
        <dbReference type="SAM" id="Phobius"/>
    </source>
</evidence>
<keyword evidence="4" id="KW-0813">Transport</keyword>
<evidence type="ECO:0000256" key="2">
    <source>
        <dbReference type="ARBA" id="ARBA00004623"/>
    </source>
</evidence>
<feature type="coiled-coil region" evidence="10">
    <location>
        <begin position="570"/>
        <end position="723"/>
    </location>
</feature>
<reference evidence="14" key="1">
    <citation type="submission" date="2020-05" db="EMBL/GenBank/DDBJ databases">
        <title>Mycena genomes resolve the evolution of fungal bioluminescence.</title>
        <authorList>
            <person name="Tsai I.J."/>
        </authorList>
    </citation>
    <scope>NUCLEOTIDE SEQUENCE</scope>
    <source>
        <strain evidence="14">110903Hualien_Pintung</strain>
    </source>
</reference>
<dbReference type="OrthoDB" id="447953at2759"/>
<dbReference type="GO" id="GO:0006914">
    <property type="term" value="P:autophagy"/>
    <property type="evidence" value="ECO:0007669"/>
    <property type="project" value="UniProtKB-KW"/>
</dbReference>
<dbReference type="InterPro" id="IPR045326">
    <property type="entry name" value="ATG17-like_dom"/>
</dbReference>
<protein>
    <submittedName>
        <fullName evidence="14">ATG11 domain-containing protein</fullName>
    </submittedName>
</protein>
<dbReference type="Proteomes" id="UP000613580">
    <property type="component" value="Unassembled WGS sequence"/>
</dbReference>
<evidence type="ECO:0000256" key="1">
    <source>
        <dbReference type="ARBA" id="ARBA00004141"/>
    </source>
</evidence>
<evidence type="ECO:0000313" key="15">
    <source>
        <dbReference type="Proteomes" id="UP000613580"/>
    </source>
</evidence>
<dbReference type="SUPFAM" id="SSF103473">
    <property type="entry name" value="MFS general substrate transporter"/>
    <property type="match status" value="1"/>
</dbReference>
<comment type="caution">
    <text evidence="14">The sequence shown here is derived from an EMBL/GenBank/DDBJ whole genome shotgun (WGS) entry which is preliminary data.</text>
</comment>
<sequence length="1798" mass="199836">MLQICRAEDGQVFQANAGVRDIERTGSLELFIHQETGIDQECVLAYLPDGRRLTNANLRELSGSPSQTIFVFNKYYLDLSLEDVLRELRVEAPLQPPIEDDIAATPPFRPSTLAASYLRTAHTHREHVLNLLASIHCQNDAIRVALTSLENSVLQISDTFEGISAASRRELDKQSALLAGVDGDLTVISRVQVHTEFVSASVRAAIEAGEKPRTLGDYVSTAKMRAVATTCAETHDQLSARFGQLEEAVSQLQQGTHAVRSSVNLTNLLEDAETCSRRSQDIFDKISQSASALEGPVPDPDGVLQELRQLDFSLRQELQFMVNVKNAYTNQCISALRDISMLNNDMVQIPSSLLSLQTSFRAKNSFPHIQRLHHMLYAYGATVIEIVRRKEFSRFFYQRAQSILEVMAKLSANERKRRQVHRGEVLGQLPFTLRGMEDAVPTVDFSPTGNLDSPYSLERDDVDRLLRMLDELEDASRAEGDSMALSAVRECRAALDKLVVRMDGLEANFDRIAERSLLSASRLSMSRRRTTEADEQAFQEVVQQLQDAMDVQIRQESLFKEERYGMQAQIHRLQIDLREAQANASTEQLRAERMERELEQVRAQTDNEIAMRRIVEDRNGQLCDDMESQRRELAVALADATEQSRVAESLRQELAQVRADFEDVKSLEARNGQKVASLLEDQANNLRLLEEARARGEDLEEQIQAARAESSKVDEALKEASRDKDRLLKAQASEHDRIIRDHIAEADGDRAVLERQFHELKAVQEHTARQLDGARAEIEVATADAQGKREELARVERELREARHAERVLREDLRAGRASQSSFEQRLEDSSRLVAQILDVALAFRNAHVKALQATQLMNTHPNTTSKSTAGLAESGFVPNIPLRHGLISQLDEPSPIDPSDPSAALDALRSFDHDHFLEAITKTGSTIRKWQKQCKEYRERAKGKISFRNFAKGDLALFLPTRNSVSKPWAAFNVSFPHYFLQATGHLAEQLKTREWIVARITSITERVVDHNDASSNPYGLGDGVKYYMLEVEDWTQNNAQNKRRTSSRKVSRDQPVSSSPPAAPAISPDTAETEDTFMTNPPAHLFPTVRARTSLSSSPPVRPSSLSRLLAQAPLLSDIPPETTATATATEAETETVAPALPGPVQLENKPPPPQSPISPSQEQIGLPSSIPQHVVASGTSPLRPGSRASRLSNASRFSVGRIPGLGSASSGSPGSKAPPTTALADFPASPSSPVKVDPADPFRDSSTPFAERVDIGRGEALLPSRHHPPTRENMAGGAVATASGVNAYTHLMDPNRKWYNNRRLIVLHAWLVLFLITSSTNGYDGSMMNGLQSLTQWESFFGYPHGGKIGLLNAIQNIGGLAGYPFAPYMSDYIGRRRTVFFGAAIMCIATAVQTASQSVGMFIGARFLIGFGLTFAANAAPMLVTELAYPKYRAQLTSTYNSLWYSGAIVAAWTTYGTFKINSTWAWRVPSVLQALPSVFQVLLVLFAPESPRWLVSKGREAEALHLLAYYHADGNEEDPLVQYEFEEIKAAIEFDRTVAANIGWKSFLTSPGNRKRVRIIVAIAFFSQWSANGLVSYYLNKILNSIGVTSSTDQLLVNGILQIWNLGWALLASSLTERLGRRLMFMVSVLGMLLFFTMQTICTARYEISGNHQAAHSVIAFIFLYYAAYDIAFTPLIVTYTLEILPYNIRAKGFNIFNFTISCALIFNQYVNPIALDSIDWKYYIVYCVWLVFEAVFLWFFIVETKNRTLEETAAIFDGATEQIVADAAAHAGVKGDIGMDDASEKMDEKASQ</sequence>
<feature type="transmembrane region" description="Helical" evidence="12">
    <location>
        <begin position="1307"/>
        <end position="1326"/>
    </location>
</feature>
<dbReference type="FunFam" id="1.20.1250.20:FF:000117">
    <property type="entry name" value="MFS hexose transporter"/>
    <property type="match status" value="1"/>
</dbReference>
<keyword evidence="7" id="KW-0072">Autophagy</keyword>
<accession>A0A8H6TK47</accession>
<feature type="coiled-coil region" evidence="10">
    <location>
        <begin position="455"/>
        <end position="515"/>
    </location>
</feature>
<dbReference type="EMBL" id="JACAZE010000004">
    <property type="protein sequence ID" value="KAF7318756.1"/>
    <property type="molecule type" value="Genomic_DNA"/>
</dbReference>
<evidence type="ECO:0000313" key="14">
    <source>
        <dbReference type="EMBL" id="KAF7318756.1"/>
    </source>
</evidence>
<organism evidence="14 15">
    <name type="scientific">Mycena chlorophos</name>
    <name type="common">Agaric fungus</name>
    <name type="synonym">Agaricus chlorophos</name>
    <dbReference type="NCBI Taxonomy" id="658473"/>
    <lineage>
        <taxon>Eukaryota</taxon>
        <taxon>Fungi</taxon>
        <taxon>Dikarya</taxon>
        <taxon>Basidiomycota</taxon>
        <taxon>Agaricomycotina</taxon>
        <taxon>Agaricomycetes</taxon>
        <taxon>Agaricomycetidae</taxon>
        <taxon>Agaricales</taxon>
        <taxon>Marasmiineae</taxon>
        <taxon>Mycenaceae</taxon>
        <taxon>Mycena</taxon>
    </lineage>
</organism>
<feature type="transmembrane region" description="Helical" evidence="12">
    <location>
        <begin position="1564"/>
        <end position="1584"/>
    </location>
</feature>
<dbReference type="GO" id="GO:0034045">
    <property type="term" value="C:phagophore assembly site membrane"/>
    <property type="evidence" value="ECO:0007669"/>
    <property type="project" value="UniProtKB-SubCell"/>
</dbReference>
<feature type="domain" description="Major facilitator superfamily (MFS) profile" evidence="13">
    <location>
        <begin position="1313"/>
        <end position="1751"/>
    </location>
</feature>
<dbReference type="GO" id="GO:0005351">
    <property type="term" value="F:carbohydrate:proton symporter activity"/>
    <property type="evidence" value="ECO:0007669"/>
    <property type="project" value="TreeGrafter"/>
</dbReference>
<evidence type="ECO:0000259" key="13">
    <source>
        <dbReference type="PROSITE" id="PS50850"/>
    </source>
</evidence>
<dbReference type="InterPro" id="IPR036259">
    <property type="entry name" value="MFS_trans_sf"/>
</dbReference>
<proteinExistence type="inferred from homology"/>
<feature type="transmembrane region" description="Helical" evidence="12">
    <location>
        <begin position="1628"/>
        <end position="1651"/>
    </location>
</feature>
<feature type="region of interest" description="Disordered" evidence="11">
    <location>
        <begin position="1144"/>
        <end position="1251"/>
    </location>
</feature>
<dbReference type="Gene3D" id="1.20.1250.20">
    <property type="entry name" value="MFS general substrate transporter like domains"/>
    <property type="match status" value="1"/>
</dbReference>
<comment type="similarity">
    <text evidence="3">Belongs to the major facilitator superfamily. Sugar transporter (TC 2.A.1.1) family.</text>
</comment>
<evidence type="ECO:0000256" key="4">
    <source>
        <dbReference type="ARBA" id="ARBA00022448"/>
    </source>
</evidence>
<dbReference type="Pfam" id="PF04108">
    <property type="entry name" value="ATG17_like"/>
    <property type="match status" value="1"/>
</dbReference>
<evidence type="ECO:0000256" key="7">
    <source>
        <dbReference type="ARBA" id="ARBA00023006"/>
    </source>
</evidence>
<feature type="compositionally biased region" description="Low complexity" evidence="11">
    <location>
        <begin position="1059"/>
        <end position="1070"/>
    </location>
</feature>
<keyword evidence="10" id="KW-0175">Coiled coil</keyword>
<evidence type="ECO:0000256" key="11">
    <source>
        <dbReference type="SAM" id="MobiDB-lite"/>
    </source>
</evidence>
<evidence type="ECO:0000256" key="3">
    <source>
        <dbReference type="ARBA" id="ARBA00010992"/>
    </source>
</evidence>
<keyword evidence="15" id="KW-1185">Reference proteome</keyword>
<feature type="transmembrane region" description="Helical" evidence="12">
    <location>
        <begin position="1382"/>
        <end position="1399"/>
    </location>
</feature>
<feature type="region of interest" description="Disordered" evidence="11">
    <location>
        <begin position="1039"/>
        <end position="1086"/>
    </location>
</feature>
<feature type="coiled-coil region" evidence="10">
    <location>
        <begin position="771"/>
        <end position="812"/>
    </location>
</feature>
<dbReference type="PANTHER" id="PTHR48022">
    <property type="entry name" value="PLASTIDIC GLUCOSE TRANSPORTER 4"/>
    <property type="match status" value="1"/>
</dbReference>
<gene>
    <name evidence="14" type="ORF">HMN09_00387900</name>
</gene>
<dbReference type="Pfam" id="PF10377">
    <property type="entry name" value="ATG11"/>
    <property type="match status" value="1"/>
</dbReference>
<comment type="subcellular location">
    <subcellularLocation>
        <location evidence="1">Membrane</location>
        <topology evidence="1">Multi-pass membrane protein</topology>
    </subcellularLocation>
    <subcellularLocation>
        <location evidence="2">Preautophagosomal structure membrane</location>
        <topology evidence="2">Peripheral membrane protein</topology>
    </subcellularLocation>
</comment>
<dbReference type="Pfam" id="PF00083">
    <property type="entry name" value="Sugar_tr"/>
    <property type="match status" value="1"/>
</dbReference>
<keyword evidence="5 12" id="KW-0812">Transmembrane</keyword>
<feature type="transmembrane region" description="Helical" evidence="12">
    <location>
        <begin position="1604"/>
        <end position="1621"/>
    </location>
</feature>
<keyword evidence="6 12" id="KW-1133">Transmembrane helix</keyword>
<dbReference type="InterPro" id="IPR005828">
    <property type="entry name" value="MFS_sugar_transport-like"/>
</dbReference>
<name>A0A8H6TK47_MYCCL</name>